<dbReference type="AlphaFoldDB" id="A0A1G7C573"/>
<keyword evidence="2" id="KW-1185">Reference proteome</keyword>
<protein>
    <recommendedName>
        <fullName evidence="3">N-acetyltransferase domain-containing protein</fullName>
    </recommendedName>
</protein>
<reference evidence="2" key="1">
    <citation type="submission" date="2016-10" db="EMBL/GenBank/DDBJ databases">
        <authorList>
            <person name="Varghese N."/>
            <person name="Submissions S."/>
        </authorList>
    </citation>
    <scope>NUCLEOTIDE SEQUENCE [LARGE SCALE GENOMIC DNA]</scope>
    <source>
        <strain evidence="2">DSM 8987</strain>
    </source>
</reference>
<name>A0A1G7C573_9BACT</name>
<organism evidence="1 2">
    <name type="scientific">Desulfuromonas thiophila</name>
    <dbReference type="NCBI Taxonomy" id="57664"/>
    <lineage>
        <taxon>Bacteria</taxon>
        <taxon>Pseudomonadati</taxon>
        <taxon>Thermodesulfobacteriota</taxon>
        <taxon>Desulfuromonadia</taxon>
        <taxon>Desulfuromonadales</taxon>
        <taxon>Desulfuromonadaceae</taxon>
        <taxon>Desulfuromonas</taxon>
    </lineage>
</organism>
<dbReference type="InterPro" id="IPR016181">
    <property type="entry name" value="Acyl_CoA_acyltransferase"/>
</dbReference>
<dbReference type="EMBL" id="FNAQ01000008">
    <property type="protein sequence ID" value="SDE34393.1"/>
    <property type="molecule type" value="Genomic_DNA"/>
</dbReference>
<evidence type="ECO:0000313" key="1">
    <source>
        <dbReference type="EMBL" id="SDE34393.1"/>
    </source>
</evidence>
<proteinExistence type="predicted"/>
<sequence length="162" mass="17848">MEIVRVDAGNLAVYLNLCQSYEGEFSAITGKKPDAKGLFALDTPIGGDVLGYLLYQAAAPVGLAAVRIKAALASFEVCEFYVVPSCRRQDLGKNFAQALFRRHAGAWEVKQISGAEHATAFWRRVIDDFTGGAYQEDSYRDAYWGQVVRQQFVSCEEGRPAV</sequence>
<accession>A0A1G7C573</accession>
<dbReference type="OrthoDB" id="8479334at2"/>
<gene>
    <name evidence="1" type="ORF">SAMN05661003_10875</name>
</gene>
<dbReference type="STRING" id="57664.SAMN05661003_10875"/>
<dbReference type="Gene3D" id="3.40.630.30">
    <property type="match status" value="1"/>
</dbReference>
<evidence type="ECO:0000313" key="2">
    <source>
        <dbReference type="Proteomes" id="UP000243205"/>
    </source>
</evidence>
<dbReference type="RefSeq" id="WP_092078451.1">
    <property type="nucleotide sequence ID" value="NZ_CALFZY010000008.1"/>
</dbReference>
<evidence type="ECO:0008006" key="3">
    <source>
        <dbReference type="Google" id="ProtNLM"/>
    </source>
</evidence>
<dbReference type="SUPFAM" id="SSF55729">
    <property type="entry name" value="Acyl-CoA N-acyltransferases (Nat)"/>
    <property type="match status" value="1"/>
</dbReference>
<dbReference type="Proteomes" id="UP000243205">
    <property type="component" value="Unassembled WGS sequence"/>
</dbReference>